<dbReference type="Proteomes" id="UP000216913">
    <property type="component" value="Unassembled WGS sequence"/>
</dbReference>
<comment type="caution">
    <text evidence="1">The sequence shown here is derived from an EMBL/GenBank/DDBJ whole genome shotgun (WGS) entry which is preliminary data.</text>
</comment>
<dbReference type="EMBL" id="NEVP01000009">
    <property type="protein sequence ID" value="OZI49089.1"/>
    <property type="molecule type" value="Genomic_DNA"/>
</dbReference>
<proteinExistence type="predicted"/>
<evidence type="ECO:0000313" key="2">
    <source>
        <dbReference type="Proteomes" id="UP000216913"/>
    </source>
</evidence>
<evidence type="ECO:0008006" key="3">
    <source>
        <dbReference type="Google" id="ProtNLM"/>
    </source>
</evidence>
<reference evidence="1 2" key="1">
    <citation type="submission" date="2017-05" db="EMBL/GenBank/DDBJ databases">
        <title>Complete and WGS of Bordetella genogroups.</title>
        <authorList>
            <person name="Spilker T."/>
            <person name="LiPuma J."/>
        </authorList>
    </citation>
    <scope>NUCLEOTIDE SEQUENCE [LARGE SCALE GENOMIC DNA]</scope>
    <source>
        <strain evidence="1 2">AU10456</strain>
    </source>
</reference>
<dbReference type="OrthoDB" id="1248892at2"/>
<accession>A0A261THI4</accession>
<sequence>MPLQPPEPYLPRRIAPLGLWKDETRTLKAYAIQRDPDAAVPMLADEVATAACAASLNVLREQAGPRDHDLGYAIVHVGEEAVWLLVDWWISGGIVCQRMLSAPLARPTQFEPVTAPALACVWELAVIAHERDAWVRHMLRDAPMASGYLNDVLETGRY</sequence>
<dbReference type="AlphaFoldDB" id="A0A261THI4"/>
<name>A0A261THI4_9BORD</name>
<keyword evidence="2" id="KW-1185">Reference proteome</keyword>
<gene>
    <name evidence="1" type="ORF">CAL25_15840</name>
</gene>
<evidence type="ECO:0000313" key="1">
    <source>
        <dbReference type="EMBL" id="OZI49089.1"/>
    </source>
</evidence>
<organism evidence="1 2">
    <name type="scientific">Bordetella genomosp. 5</name>
    <dbReference type="NCBI Taxonomy" id="1395608"/>
    <lineage>
        <taxon>Bacteria</taxon>
        <taxon>Pseudomonadati</taxon>
        <taxon>Pseudomonadota</taxon>
        <taxon>Betaproteobacteria</taxon>
        <taxon>Burkholderiales</taxon>
        <taxon>Alcaligenaceae</taxon>
        <taxon>Bordetella</taxon>
    </lineage>
</organism>
<dbReference type="RefSeq" id="WP_094801586.1">
    <property type="nucleotide sequence ID" value="NZ_NEVN01000010.1"/>
</dbReference>
<protein>
    <recommendedName>
        <fullName evidence="3">Isochorismatase</fullName>
    </recommendedName>
</protein>